<evidence type="ECO:0000256" key="1">
    <source>
        <dbReference type="ARBA" id="ARBA00004127"/>
    </source>
</evidence>
<feature type="transmembrane region" description="Helical" evidence="5">
    <location>
        <begin position="115"/>
        <end position="137"/>
    </location>
</feature>
<dbReference type="InterPro" id="IPR019402">
    <property type="entry name" value="CWH43_N"/>
</dbReference>
<feature type="transmembrane region" description="Helical" evidence="5">
    <location>
        <begin position="87"/>
        <end position="109"/>
    </location>
</feature>
<evidence type="ECO:0000313" key="8">
    <source>
        <dbReference type="Proteomes" id="UP001165060"/>
    </source>
</evidence>
<comment type="caution">
    <text evidence="7">The sequence shown here is derived from an EMBL/GenBank/DDBJ whole genome shotgun (WGS) entry which is preliminary data.</text>
</comment>
<evidence type="ECO:0000313" key="7">
    <source>
        <dbReference type="EMBL" id="GMI24262.1"/>
    </source>
</evidence>
<keyword evidence="3 5" id="KW-1133">Transmembrane helix</keyword>
<dbReference type="InterPro" id="IPR050911">
    <property type="entry name" value="DRAM/TMEM150_Autophagy_Mod"/>
</dbReference>
<dbReference type="PANTHER" id="PTHR21324:SF2">
    <property type="entry name" value="EG:22E5.9 PROTEIN"/>
    <property type="match status" value="1"/>
</dbReference>
<keyword evidence="8" id="KW-1185">Reference proteome</keyword>
<feature type="transmembrane region" description="Helical" evidence="5">
    <location>
        <begin position="157"/>
        <end position="178"/>
    </location>
</feature>
<evidence type="ECO:0000256" key="4">
    <source>
        <dbReference type="ARBA" id="ARBA00023136"/>
    </source>
</evidence>
<name>A0ABQ6MDK4_9STRA</name>
<gene>
    <name evidence="7" type="ORF">TeGR_g8053</name>
</gene>
<comment type="subcellular location">
    <subcellularLocation>
        <location evidence="1">Endomembrane system</location>
        <topology evidence="1">Multi-pass membrane protein</topology>
    </subcellularLocation>
</comment>
<dbReference type="EMBL" id="BRYB01002704">
    <property type="protein sequence ID" value="GMI24262.1"/>
    <property type="molecule type" value="Genomic_DNA"/>
</dbReference>
<feature type="domain" description="CWH43-like N-terminal" evidence="6">
    <location>
        <begin position="11"/>
        <end position="228"/>
    </location>
</feature>
<proteinExistence type="predicted"/>
<feature type="transmembrane region" description="Helical" evidence="5">
    <location>
        <begin position="7"/>
        <end position="31"/>
    </location>
</feature>
<dbReference type="Proteomes" id="UP001165060">
    <property type="component" value="Unassembled WGS sequence"/>
</dbReference>
<feature type="transmembrane region" description="Helical" evidence="5">
    <location>
        <begin position="198"/>
        <end position="223"/>
    </location>
</feature>
<sequence length="264" mass="28031">MKHSRELSLPVVVWGGSILASITFASAYLISVNNGTLEYPYFYLSSSIDSAPASCIGSFGLSPVVLVTVPVTAWVRYEQVREITKSVANRVMVVAAFISAIGAHGVASFQAHNGLAIHLFFAGLFFVGGMVAVLMSIVTDYYCPNMSSGAMKTARKLLATVVCGCLLTMAVIGQLFISSSPCFTGMGCDIDDSRLVDYNFWMCVNAVLEIVTLAGIMSVYVTFLPDLEGWKVKVHIERESGVGSTDPLLGADSLGGGAGDVLIQ</sequence>
<evidence type="ECO:0000259" key="6">
    <source>
        <dbReference type="Pfam" id="PF10277"/>
    </source>
</evidence>
<evidence type="ECO:0000256" key="3">
    <source>
        <dbReference type="ARBA" id="ARBA00022989"/>
    </source>
</evidence>
<evidence type="ECO:0000256" key="5">
    <source>
        <dbReference type="SAM" id="Phobius"/>
    </source>
</evidence>
<accession>A0ABQ6MDK4</accession>
<keyword evidence="2 5" id="KW-0812">Transmembrane</keyword>
<evidence type="ECO:0000256" key="2">
    <source>
        <dbReference type="ARBA" id="ARBA00022692"/>
    </source>
</evidence>
<dbReference type="Pfam" id="PF10277">
    <property type="entry name" value="Frag1"/>
    <property type="match status" value="1"/>
</dbReference>
<protein>
    <recommendedName>
        <fullName evidence="6">CWH43-like N-terminal domain-containing protein</fullName>
    </recommendedName>
</protein>
<organism evidence="7 8">
    <name type="scientific">Tetraparma gracilis</name>
    <dbReference type="NCBI Taxonomy" id="2962635"/>
    <lineage>
        <taxon>Eukaryota</taxon>
        <taxon>Sar</taxon>
        <taxon>Stramenopiles</taxon>
        <taxon>Ochrophyta</taxon>
        <taxon>Bolidophyceae</taxon>
        <taxon>Parmales</taxon>
        <taxon>Triparmaceae</taxon>
        <taxon>Tetraparma</taxon>
    </lineage>
</organism>
<reference evidence="7 8" key="1">
    <citation type="journal article" date="2023" name="Commun. Biol.">
        <title>Genome analysis of Parmales, the sister group of diatoms, reveals the evolutionary specialization of diatoms from phago-mixotrophs to photoautotrophs.</title>
        <authorList>
            <person name="Ban H."/>
            <person name="Sato S."/>
            <person name="Yoshikawa S."/>
            <person name="Yamada K."/>
            <person name="Nakamura Y."/>
            <person name="Ichinomiya M."/>
            <person name="Sato N."/>
            <person name="Blanc-Mathieu R."/>
            <person name="Endo H."/>
            <person name="Kuwata A."/>
            <person name="Ogata H."/>
        </authorList>
    </citation>
    <scope>NUCLEOTIDE SEQUENCE [LARGE SCALE GENOMIC DNA]</scope>
</reference>
<dbReference type="PANTHER" id="PTHR21324">
    <property type="entry name" value="FASTING-INDUCIBLE INTEGRAL MEMBRANE PROTEIN TM6P1-RELATED"/>
    <property type="match status" value="1"/>
</dbReference>
<keyword evidence="4 5" id="KW-0472">Membrane</keyword>
<feature type="transmembrane region" description="Helical" evidence="5">
    <location>
        <begin position="51"/>
        <end position="75"/>
    </location>
</feature>